<dbReference type="SUPFAM" id="SSF50156">
    <property type="entry name" value="PDZ domain-like"/>
    <property type="match status" value="1"/>
</dbReference>
<keyword evidence="2" id="KW-0472">Membrane</keyword>
<feature type="active site" evidence="1">
    <location>
        <position position="242"/>
    </location>
</feature>
<comment type="similarity">
    <text evidence="1">Belongs to the peptidase S16 family.</text>
</comment>
<protein>
    <recommendedName>
        <fullName evidence="1">endopeptidase La</fullName>
        <ecNumber evidence="1">3.4.21.53</ecNumber>
    </recommendedName>
</protein>
<name>A0A2P8HX49_9BACI</name>
<keyword evidence="1" id="KW-0720">Serine protease</keyword>
<dbReference type="PROSITE" id="PS51786">
    <property type="entry name" value="LON_PROTEOLYTIC"/>
    <property type="match status" value="1"/>
</dbReference>
<gene>
    <name evidence="4" type="ORF">B0H94_10263</name>
</gene>
<dbReference type="PANTHER" id="PTHR10046">
    <property type="entry name" value="ATP DEPENDENT LON PROTEASE FAMILY MEMBER"/>
    <property type="match status" value="1"/>
</dbReference>
<dbReference type="EC" id="3.4.21.53" evidence="1"/>
<keyword evidence="1" id="KW-0378">Hydrolase</keyword>
<dbReference type="EMBL" id="PYAV01000002">
    <property type="protein sequence ID" value="PSL50787.1"/>
    <property type="molecule type" value="Genomic_DNA"/>
</dbReference>
<dbReference type="GO" id="GO:0030163">
    <property type="term" value="P:protein catabolic process"/>
    <property type="evidence" value="ECO:0007669"/>
    <property type="project" value="InterPro"/>
</dbReference>
<dbReference type="AlphaFoldDB" id="A0A2P8HX49"/>
<dbReference type="InterPro" id="IPR008269">
    <property type="entry name" value="Lon_proteolytic"/>
</dbReference>
<dbReference type="Pfam" id="PF05362">
    <property type="entry name" value="Lon_C"/>
    <property type="match status" value="1"/>
</dbReference>
<keyword evidence="2" id="KW-0812">Transmembrane</keyword>
<dbReference type="InterPro" id="IPR020568">
    <property type="entry name" value="Ribosomal_Su5_D2-typ_SF"/>
</dbReference>
<dbReference type="InterPro" id="IPR036034">
    <property type="entry name" value="PDZ_sf"/>
</dbReference>
<keyword evidence="5" id="KW-1185">Reference proteome</keyword>
<proteinExistence type="inferred from homology"/>
<dbReference type="Pfam" id="PF13180">
    <property type="entry name" value="PDZ_2"/>
    <property type="match status" value="1"/>
</dbReference>
<evidence type="ECO:0000259" key="3">
    <source>
        <dbReference type="PROSITE" id="PS51786"/>
    </source>
</evidence>
<dbReference type="Gene3D" id="3.30.230.10">
    <property type="match status" value="1"/>
</dbReference>
<dbReference type="RefSeq" id="WP_106587512.1">
    <property type="nucleotide sequence ID" value="NZ_PYAV01000002.1"/>
</dbReference>
<sequence>MKDKPQQTSKLFILMLIVLGALLVYQIPLPYFYSQPGEAVSTGDMIEVENAAAGEGSFHLTTISQSRANPVLYIWATFSDYRNLVSEEAVLQEGETDEDYQHRQQMMMEGSQEAAKIAAYEVAGAGVTVDPIGILVNGVIDEMDAANHLEVGDHIQEMNGEKVGTIQEMNDALEGVEEGDEIELTLLRDGETITSTVVISTFPESRQTESEAGLGIEYPVADRDVTFDPPVSVDAGAIGGPSAGLIFALEIYDQLTDIDAAGELQVAGTGSIDETGTVGPVGGVSQKIVASDRDDIDIFFTPDDRGEDLSNHDEAAEVAEDIGSTMEIIPVETLQEAVDYLEEARE</sequence>
<dbReference type="SUPFAM" id="SSF54211">
    <property type="entry name" value="Ribosomal protein S5 domain 2-like"/>
    <property type="match status" value="1"/>
</dbReference>
<comment type="catalytic activity">
    <reaction evidence="1">
        <text>Hydrolysis of proteins in presence of ATP.</text>
        <dbReference type="EC" id="3.4.21.53"/>
    </reaction>
</comment>
<dbReference type="Gene3D" id="2.30.42.10">
    <property type="match status" value="1"/>
</dbReference>
<organism evidence="4 5">
    <name type="scientific">Salsuginibacillus halophilus</name>
    <dbReference type="NCBI Taxonomy" id="517424"/>
    <lineage>
        <taxon>Bacteria</taxon>
        <taxon>Bacillati</taxon>
        <taxon>Bacillota</taxon>
        <taxon>Bacilli</taxon>
        <taxon>Bacillales</taxon>
        <taxon>Bacillaceae</taxon>
        <taxon>Salsuginibacillus</taxon>
    </lineage>
</organism>
<dbReference type="GO" id="GO:0004176">
    <property type="term" value="F:ATP-dependent peptidase activity"/>
    <property type="evidence" value="ECO:0007669"/>
    <property type="project" value="UniProtKB-UniRule"/>
</dbReference>
<dbReference type="GO" id="GO:0006508">
    <property type="term" value="P:proteolysis"/>
    <property type="evidence" value="ECO:0007669"/>
    <property type="project" value="UniProtKB-KW"/>
</dbReference>
<reference evidence="4 5" key="1">
    <citation type="submission" date="2018-03" db="EMBL/GenBank/DDBJ databases">
        <title>Genomic Encyclopedia of Type Strains, Phase III (KMG-III): the genomes of soil and plant-associated and newly described type strains.</title>
        <authorList>
            <person name="Whitman W."/>
        </authorList>
    </citation>
    <scope>NUCLEOTIDE SEQUENCE [LARGE SCALE GENOMIC DNA]</scope>
    <source>
        <strain evidence="4 5">CGMCC 1.07653</strain>
    </source>
</reference>
<dbReference type="InterPro" id="IPR014721">
    <property type="entry name" value="Ribsml_uS5_D2-typ_fold_subgr"/>
</dbReference>
<evidence type="ECO:0000256" key="1">
    <source>
        <dbReference type="PROSITE-ProRule" id="PRU01122"/>
    </source>
</evidence>
<dbReference type="OrthoDB" id="2356897at2"/>
<dbReference type="SMART" id="SM00228">
    <property type="entry name" value="PDZ"/>
    <property type="match status" value="1"/>
</dbReference>
<comment type="caution">
    <text evidence="4">The sequence shown here is derived from an EMBL/GenBank/DDBJ whole genome shotgun (WGS) entry which is preliminary data.</text>
</comment>
<accession>A0A2P8HX49</accession>
<evidence type="ECO:0000313" key="5">
    <source>
        <dbReference type="Proteomes" id="UP000242310"/>
    </source>
</evidence>
<keyword evidence="1" id="KW-0645">Protease</keyword>
<dbReference type="GO" id="GO:0005524">
    <property type="term" value="F:ATP binding"/>
    <property type="evidence" value="ECO:0007669"/>
    <property type="project" value="InterPro"/>
</dbReference>
<feature type="transmembrane region" description="Helical" evidence="2">
    <location>
        <begin position="12"/>
        <end position="33"/>
    </location>
</feature>
<dbReference type="InterPro" id="IPR027065">
    <property type="entry name" value="Lon_Prtase"/>
</dbReference>
<dbReference type="Proteomes" id="UP000242310">
    <property type="component" value="Unassembled WGS sequence"/>
</dbReference>
<evidence type="ECO:0000313" key="4">
    <source>
        <dbReference type="EMBL" id="PSL50787.1"/>
    </source>
</evidence>
<dbReference type="GO" id="GO:0004252">
    <property type="term" value="F:serine-type endopeptidase activity"/>
    <property type="evidence" value="ECO:0007669"/>
    <property type="project" value="UniProtKB-UniRule"/>
</dbReference>
<dbReference type="InterPro" id="IPR001478">
    <property type="entry name" value="PDZ"/>
</dbReference>
<keyword evidence="2" id="KW-1133">Transmembrane helix</keyword>
<evidence type="ECO:0000256" key="2">
    <source>
        <dbReference type="SAM" id="Phobius"/>
    </source>
</evidence>
<feature type="active site" evidence="1">
    <location>
        <position position="287"/>
    </location>
</feature>
<feature type="domain" description="Lon proteolytic" evidence="3">
    <location>
        <begin position="238"/>
        <end position="344"/>
    </location>
</feature>